<dbReference type="GO" id="GO:0003677">
    <property type="term" value="F:DNA binding"/>
    <property type="evidence" value="ECO:0007669"/>
    <property type="project" value="InterPro"/>
</dbReference>
<dbReference type="PANTHER" id="PTHR38767">
    <property type="entry name" value="DNA POLYMERASE III SUBUNIT CHI"/>
    <property type="match status" value="1"/>
</dbReference>
<dbReference type="OrthoDB" id="5297568at2"/>
<proteinExistence type="predicted"/>
<organism evidence="1 2">
    <name type="scientific">Candidatus Pantoea edessiphila</name>
    <dbReference type="NCBI Taxonomy" id="2044610"/>
    <lineage>
        <taxon>Bacteria</taxon>
        <taxon>Pseudomonadati</taxon>
        <taxon>Pseudomonadota</taxon>
        <taxon>Gammaproteobacteria</taxon>
        <taxon>Enterobacterales</taxon>
        <taxon>Erwiniaceae</taxon>
        <taxon>Pantoea</taxon>
    </lineage>
</organism>
<evidence type="ECO:0000313" key="1">
    <source>
        <dbReference type="EMBL" id="PPI86568.1"/>
    </source>
</evidence>
<sequence length="148" mass="17665">MKKVIFYVIKSHILSCSSLNYFETLTSYIARKYWYQGKRVLIYCENIKQAIRIDKNLWKDPLNAFIPHNLFKEGIIGRGPIEIICSQNKINFFSYDILINLFINFTNCIGDVNEIIDFVPQEDHLKKLARIRYREYRKLGFKFKITVI</sequence>
<dbReference type="RefSeq" id="WP_136130142.1">
    <property type="nucleotide sequence ID" value="NZ_PDKU01000002.1"/>
</dbReference>
<dbReference type="GO" id="GO:0032298">
    <property type="term" value="P:positive regulation of DNA-templated DNA replication initiation"/>
    <property type="evidence" value="ECO:0007669"/>
    <property type="project" value="TreeGrafter"/>
</dbReference>
<dbReference type="EMBL" id="PDKU01000002">
    <property type="protein sequence ID" value="PPI86568.1"/>
    <property type="molecule type" value="Genomic_DNA"/>
</dbReference>
<dbReference type="PANTHER" id="PTHR38767:SF1">
    <property type="entry name" value="DNA POLYMERASE III SUBUNIT CHI"/>
    <property type="match status" value="1"/>
</dbReference>
<dbReference type="SUPFAM" id="SSF102400">
    <property type="entry name" value="DNA polymerase III chi subunit"/>
    <property type="match status" value="1"/>
</dbReference>
<dbReference type="GO" id="GO:0006260">
    <property type="term" value="P:DNA replication"/>
    <property type="evidence" value="ECO:0007669"/>
    <property type="project" value="InterPro"/>
</dbReference>
<dbReference type="InterPro" id="IPR036768">
    <property type="entry name" value="PolIII_chi_sf"/>
</dbReference>
<reference evidence="1 2" key="1">
    <citation type="journal article" date="2018" name="Genome Biol. Evol.">
        <title>Cladogenesis and Genomic Streamlining in Extracellular Endosymbionts of Tropical Stink Bugs.</title>
        <authorList>
            <person name="Otero-Bravo A."/>
            <person name="Goffredi S."/>
            <person name="Sabree Z.L."/>
        </authorList>
    </citation>
    <scope>NUCLEOTIDE SEQUENCE [LARGE SCALE GENOMIC DNA]</scope>
    <source>
        <strain evidence="1 2">SoEL</strain>
    </source>
</reference>
<dbReference type="GO" id="GO:0003887">
    <property type="term" value="F:DNA-directed DNA polymerase activity"/>
    <property type="evidence" value="ECO:0007669"/>
    <property type="project" value="InterPro"/>
</dbReference>
<gene>
    <name evidence="1" type="ORF">CRV10_01840</name>
</gene>
<keyword evidence="2" id="KW-1185">Reference proteome</keyword>
<dbReference type="AlphaFoldDB" id="A0A2P5SW56"/>
<accession>A0A2P5SW56</accession>
<dbReference type="Proteomes" id="UP000296144">
    <property type="component" value="Unassembled WGS sequence"/>
</dbReference>
<dbReference type="Gene3D" id="3.40.50.10110">
    <property type="entry name" value="DNA polymerase III subunit chi"/>
    <property type="match status" value="1"/>
</dbReference>
<comment type="caution">
    <text evidence="1">The sequence shown here is derived from an EMBL/GenBank/DDBJ whole genome shotgun (WGS) entry which is preliminary data.</text>
</comment>
<protein>
    <submittedName>
        <fullName evidence="1">DNA polymerase III subunit chi</fullName>
    </submittedName>
</protein>
<name>A0A2P5SW56_9GAMM</name>
<dbReference type="Pfam" id="PF04364">
    <property type="entry name" value="DNA_pol3_chi"/>
    <property type="match status" value="1"/>
</dbReference>
<evidence type="ECO:0000313" key="2">
    <source>
        <dbReference type="Proteomes" id="UP000296144"/>
    </source>
</evidence>
<dbReference type="InterPro" id="IPR007459">
    <property type="entry name" value="DNA_pol3_chi"/>
</dbReference>